<dbReference type="HAMAP" id="MF_00252">
    <property type="entry name" value="Lys_tRNA_synth_class2"/>
    <property type="match status" value="1"/>
</dbReference>
<feature type="binding site" evidence="13">
    <location>
        <position position="400"/>
    </location>
    <ligand>
        <name>Mg(2+)</name>
        <dbReference type="ChEBI" id="CHEBI:18420"/>
        <label>1</label>
    </ligand>
</feature>
<dbReference type="GO" id="GO:0016740">
    <property type="term" value="F:transferase activity"/>
    <property type="evidence" value="ECO:0007669"/>
    <property type="project" value="UniProtKB-ARBA"/>
</dbReference>
<protein>
    <recommendedName>
        <fullName evidence="13">Lysine--tRNA ligase</fullName>
        <ecNumber evidence="13">6.1.1.6</ecNumber>
    </recommendedName>
    <alternativeName>
        <fullName evidence="13">Lysyl-tRNA synthetase</fullName>
        <shortName evidence="13">LysRS</shortName>
    </alternativeName>
</protein>
<dbReference type="PANTHER" id="PTHR42918:SF15">
    <property type="entry name" value="LYSINE--TRNA LIGASE, CHLOROPLASTIC_MITOCHONDRIAL"/>
    <property type="match status" value="1"/>
</dbReference>
<name>A0A140L0B3_9FIRM</name>
<keyword evidence="4 13" id="KW-0963">Cytoplasm</keyword>
<keyword evidence="9 13" id="KW-0460">Magnesium</keyword>
<evidence type="ECO:0000256" key="12">
    <source>
        <dbReference type="ARBA" id="ARBA00048573"/>
    </source>
</evidence>
<sequence>MNEEMNLSEILRVRREKLKKLQEMGRDPFQIEKYEQTHFSQDIKENYEAMEGKEVSIAGRIMAKRTMGKAAFLDIQDKQGRIQTYVRQDIIGEEEYDILVTYDIGDIVGVKGTVFKTKQGEISVKASQVLLLTKSLQVLPEKWHGLKDQELRYRQRYVDLIVNPEVKRAFIIRTKAIKALRKYLDDRDFLEVETPILSTIAGGAAARPFITHHNTLDIDMYLRIATELHLKRLVVGGFDRVYEIGRLFRNEGMSIKHNPEFTTIEVYQAYADYEDIMKLTEEVIAYMAQQALGTTKITYQGKEIDLTPPWRRISMMDFVKEVTGVDFNQVKSDEEAIAIAKKHGIEIEKGMKKGHIINAFFEEFCEKKLIQPTFITHHPVEVSPLAKRNPDNPEITNRFEAFINTWEIANAFSELNDPIDQKERFEEQLRQREAGDEEAHMMDDDFINALEVGLPPTGGLGIGIDRLMMLFTDSPSIRDVILFPTMKPIEK</sequence>
<dbReference type="InterPro" id="IPR018149">
    <property type="entry name" value="Lys-tRNA-synth_II_C"/>
</dbReference>
<accession>A0A140L0B3</accession>
<comment type="subcellular location">
    <subcellularLocation>
        <location evidence="1 13">Cytoplasm</location>
    </subcellularLocation>
</comment>
<comment type="similarity">
    <text evidence="2 13">Belongs to the class-II aminoacyl-tRNA synthetase family.</text>
</comment>
<evidence type="ECO:0000256" key="14">
    <source>
        <dbReference type="RuleBase" id="RU000336"/>
    </source>
</evidence>
<evidence type="ECO:0000256" key="6">
    <source>
        <dbReference type="ARBA" id="ARBA00022723"/>
    </source>
</evidence>
<dbReference type="OrthoDB" id="9801152at2"/>
<evidence type="ECO:0000256" key="7">
    <source>
        <dbReference type="ARBA" id="ARBA00022741"/>
    </source>
</evidence>
<reference evidence="16 17" key="1">
    <citation type="submission" date="2015-12" db="EMBL/GenBank/DDBJ databases">
        <title>Draft genome sequence of the thermoanaerobe Thermotalea metallivorans, an isolate from the runoff channel of the Great Artesian Basin, Australia.</title>
        <authorList>
            <person name="Patel B.K."/>
        </authorList>
    </citation>
    <scope>NUCLEOTIDE SEQUENCE [LARGE SCALE GENOMIC DNA]</scope>
    <source>
        <strain evidence="16 17">B2-1</strain>
    </source>
</reference>
<evidence type="ECO:0000256" key="8">
    <source>
        <dbReference type="ARBA" id="ARBA00022840"/>
    </source>
</evidence>
<evidence type="ECO:0000259" key="15">
    <source>
        <dbReference type="PROSITE" id="PS50862"/>
    </source>
</evidence>
<dbReference type="InterPro" id="IPR044136">
    <property type="entry name" value="Lys-tRNA-ligase_II_N"/>
</dbReference>
<dbReference type="Gene3D" id="2.40.50.140">
    <property type="entry name" value="Nucleic acid-binding proteins"/>
    <property type="match status" value="1"/>
</dbReference>
<dbReference type="CDD" id="cd00775">
    <property type="entry name" value="LysRS_core"/>
    <property type="match status" value="1"/>
</dbReference>
<keyword evidence="10 13" id="KW-0648">Protein biosynthesis</keyword>
<dbReference type="GO" id="GO:0000049">
    <property type="term" value="F:tRNA binding"/>
    <property type="evidence" value="ECO:0007669"/>
    <property type="project" value="TreeGrafter"/>
</dbReference>
<keyword evidence="5 13" id="KW-0436">Ligase</keyword>
<feature type="binding site" evidence="13">
    <location>
        <position position="407"/>
    </location>
    <ligand>
        <name>Mg(2+)</name>
        <dbReference type="ChEBI" id="CHEBI:18420"/>
        <label>2</label>
    </ligand>
</feature>
<keyword evidence="11 13" id="KW-0030">Aminoacyl-tRNA synthetase</keyword>
<organism evidence="16 17">
    <name type="scientific">Thermotalea metallivorans</name>
    <dbReference type="NCBI Taxonomy" id="520762"/>
    <lineage>
        <taxon>Bacteria</taxon>
        <taxon>Bacillati</taxon>
        <taxon>Bacillota</taxon>
        <taxon>Clostridia</taxon>
        <taxon>Peptostreptococcales</taxon>
        <taxon>Thermotaleaceae</taxon>
        <taxon>Thermotalea</taxon>
    </lineage>
</organism>
<dbReference type="EC" id="6.1.1.6" evidence="13"/>
<dbReference type="FunFam" id="2.40.50.140:FF:000024">
    <property type="entry name" value="Lysine--tRNA ligase"/>
    <property type="match status" value="1"/>
</dbReference>
<dbReference type="NCBIfam" id="TIGR00499">
    <property type="entry name" value="lysS_bact"/>
    <property type="match status" value="1"/>
</dbReference>
<keyword evidence="8 13" id="KW-0067">ATP-binding</keyword>
<dbReference type="GO" id="GO:0004824">
    <property type="term" value="F:lysine-tRNA ligase activity"/>
    <property type="evidence" value="ECO:0007669"/>
    <property type="project" value="UniProtKB-UniRule"/>
</dbReference>
<proteinExistence type="inferred from homology"/>
<dbReference type="PROSITE" id="PS50862">
    <property type="entry name" value="AA_TRNA_LIGASE_II"/>
    <property type="match status" value="1"/>
</dbReference>
<dbReference type="GO" id="GO:0140096">
    <property type="term" value="F:catalytic activity, acting on a protein"/>
    <property type="evidence" value="ECO:0007669"/>
    <property type="project" value="UniProtKB-ARBA"/>
</dbReference>
<dbReference type="AlphaFoldDB" id="A0A140L0B3"/>
<evidence type="ECO:0000256" key="2">
    <source>
        <dbReference type="ARBA" id="ARBA00008226"/>
    </source>
</evidence>
<gene>
    <name evidence="13 16" type="primary">lysS</name>
    <name evidence="16" type="ORF">AN619_27450</name>
</gene>
<dbReference type="PANTHER" id="PTHR42918">
    <property type="entry name" value="LYSYL-TRNA SYNTHETASE"/>
    <property type="match status" value="1"/>
</dbReference>
<comment type="cofactor">
    <cofactor evidence="13 14">
        <name>Mg(2+)</name>
        <dbReference type="ChEBI" id="CHEBI:18420"/>
    </cofactor>
    <text evidence="13 14">Binds 3 Mg(2+) ions per subunit.</text>
</comment>
<dbReference type="GO" id="GO:0000287">
    <property type="term" value="F:magnesium ion binding"/>
    <property type="evidence" value="ECO:0007669"/>
    <property type="project" value="UniProtKB-UniRule"/>
</dbReference>
<dbReference type="GO" id="GO:0005524">
    <property type="term" value="F:ATP binding"/>
    <property type="evidence" value="ECO:0007669"/>
    <property type="project" value="UniProtKB-UniRule"/>
</dbReference>
<dbReference type="GO" id="GO:0005829">
    <property type="term" value="C:cytosol"/>
    <property type="evidence" value="ECO:0007669"/>
    <property type="project" value="TreeGrafter"/>
</dbReference>
<dbReference type="Pfam" id="PF00152">
    <property type="entry name" value="tRNA-synt_2"/>
    <property type="match status" value="1"/>
</dbReference>
<evidence type="ECO:0000313" key="16">
    <source>
        <dbReference type="EMBL" id="KXG73988.1"/>
    </source>
</evidence>
<dbReference type="STRING" id="520762.AN619_27450"/>
<comment type="subunit">
    <text evidence="3 13">Homodimer.</text>
</comment>
<dbReference type="InterPro" id="IPR004364">
    <property type="entry name" value="Aa-tRNA-synt_II"/>
</dbReference>
<dbReference type="PRINTS" id="PR00982">
    <property type="entry name" value="TRNASYNTHLYS"/>
</dbReference>
<comment type="catalytic activity">
    <reaction evidence="12 13 14">
        <text>tRNA(Lys) + L-lysine + ATP = L-lysyl-tRNA(Lys) + AMP + diphosphate</text>
        <dbReference type="Rhea" id="RHEA:20792"/>
        <dbReference type="Rhea" id="RHEA-COMP:9696"/>
        <dbReference type="Rhea" id="RHEA-COMP:9697"/>
        <dbReference type="ChEBI" id="CHEBI:30616"/>
        <dbReference type="ChEBI" id="CHEBI:32551"/>
        <dbReference type="ChEBI" id="CHEBI:33019"/>
        <dbReference type="ChEBI" id="CHEBI:78442"/>
        <dbReference type="ChEBI" id="CHEBI:78529"/>
        <dbReference type="ChEBI" id="CHEBI:456215"/>
        <dbReference type="EC" id="6.1.1.6"/>
    </reaction>
</comment>
<evidence type="ECO:0000256" key="4">
    <source>
        <dbReference type="ARBA" id="ARBA00022490"/>
    </source>
</evidence>
<dbReference type="Gene3D" id="3.30.930.10">
    <property type="entry name" value="Bira Bifunctional Protein, Domain 2"/>
    <property type="match status" value="1"/>
</dbReference>
<evidence type="ECO:0000256" key="9">
    <source>
        <dbReference type="ARBA" id="ARBA00022842"/>
    </source>
</evidence>
<evidence type="ECO:0000256" key="3">
    <source>
        <dbReference type="ARBA" id="ARBA00011738"/>
    </source>
</evidence>
<feature type="binding site" evidence="13">
    <location>
        <position position="407"/>
    </location>
    <ligand>
        <name>Mg(2+)</name>
        <dbReference type="ChEBI" id="CHEBI:18420"/>
        <label>1</label>
    </ligand>
</feature>
<dbReference type="FunFam" id="3.30.930.10:FF:000001">
    <property type="entry name" value="Lysine--tRNA ligase"/>
    <property type="match status" value="1"/>
</dbReference>
<keyword evidence="6 13" id="KW-0479">Metal-binding</keyword>
<dbReference type="InterPro" id="IPR004365">
    <property type="entry name" value="NA-bd_OB_tRNA"/>
</dbReference>
<dbReference type="CDD" id="cd04322">
    <property type="entry name" value="LysRS_N"/>
    <property type="match status" value="1"/>
</dbReference>
<keyword evidence="7 13" id="KW-0547">Nucleotide-binding</keyword>
<keyword evidence="17" id="KW-1185">Reference proteome</keyword>
<dbReference type="PATRIC" id="fig|520762.4.peg.3028"/>
<dbReference type="EMBL" id="LOEE01000070">
    <property type="protein sequence ID" value="KXG73988.1"/>
    <property type="molecule type" value="Genomic_DNA"/>
</dbReference>
<dbReference type="RefSeq" id="WP_068557837.1">
    <property type="nucleotide sequence ID" value="NZ_LOEE01000070.1"/>
</dbReference>
<feature type="domain" description="Aminoacyl-transfer RNA synthetases class-II family profile" evidence="15">
    <location>
        <begin position="170"/>
        <end position="488"/>
    </location>
</feature>
<dbReference type="Proteomes" id="UP000070456">
    <property type="component" value="Unassembled WGS sequence"/>
</dbReference>
<evidence type="ECO:0000313" key="17">
    <source>
        <dbReference type="Proteomes" id="UP000070456"/>
    </source>
</evidence>
<dbReference type="SUPFAM" id="SSF55681">
    <property type="entry name" value="Class II aaRS and biotin synthetases"/>
    <property type="match status" value="1"/>
</dbReference>
<dbReference type="SUPFAM" id="SSF50249">
    <property type="entry name" value="Nucleic acid-binding proteins"/>
    <property type="match status" value="1"/>
</dbReference>
<dbReference type="Pfam" id="PF01336">
    <property type="entry name" value="tRNA_anti-codon"/>
    <property type="match status" value="1"/>
</dbReference>
<dbReference type="GO" id="GO:0006430">
    <property type="term" value="P:lysyl-tRNA aminoacylation"/>
    <property type="evidence" value="ECO:0007669"/>
    <property type="project" value="UniProtKB-UniRule"/>
</dbReference>
<evidence type="ECO:0000256" key="1">
    <source>
        <dbReference type="ARBA" id="ARBA00004496"/>
    </source>
</evidence>
<evidence type="ECO:0000256" key="5">
    <source>
        <dbReference type="ARBA" id="ARBA00022598"/>
    </source>
</evidence>
<comment type="caution">
    <text evidence="16">The sequence shown here is derived from an EMBL/GenBank/DDBJ whole genome shotgun (WGS) entry which is preliminary data.</text>
</comment>
<dbReference type="InterPro" id="IPR002313">
    <property type="entry name" value="Lys-tRNA-ligase_II"/>
</dbReference>
<dbReference type="InterPro" id="IPR012340">
    <property type="entry name" value="NA-bd_OB-fold"/>
</dbReference>
<dbReference type="InterPro" id="IPR045864">
    <property type="entry name" value="aa-tRNA-synth_II/BPL/LPL"/>
</dbReference>
<dbReference type="NCBIfam" id="NF001756">
    <property type="entry name" value="PRK00484.1"/>
    <property type="match status" value="1"/>
</dbReference>
<dbReference type="PIRSF" id="PIRSF039101">
    <property type="entry name" value="LysRS2"/>
    <property type="match status" value="1"/>
</dbReference>
<dbReference type="InterPro" id="IPR034762">
    <property type="entry name" value="Lys-tRNA-ligase_II_bac/euk"/>
</dbReference>
<evidence type="ECO:0000256" key="13">
    <source>
        <dbReference type="HAMAP-Rule" id="MF_00252"/>
    </source>
</evidence>
<dbReference type="InterPro" id="IPR006195">
    <property type="entry name" value="aa-tRNA-synth_II"/>
</dbReference>
<evidence type="ECO:0000256" key="11">
    <source>
        <dbReference type="ARBA" id="ARBA00023146"/>
    </source>
</evidence>
<evidence type="ECO:0000256" key="10">
    <source>
        <dbReference type="ARBA" id="ARBA00022917"/>
    </source>
</evidence>